<organism evidence="4 5">
    <name type="scientific">Jatrophihabitans lederbergiae</name>
    <dbReference type="NCBI Taxonomy" id="3075547"/>
    <lineage>
        <taxon>Bacteria</taxon>
        <taxon>Bacillati</taxon>
        <taxon>Actinomycetota</taxon>
        <taxon>Actinomycetes</taxon>
        <taxon>Jatrophihabitantales</taxon>
        <taxon>Jatrophihabitantaceae</taxon>
        <taxon>Jatrophihabitans</taxon>
    </lineage>
</organism>
<protein>
    <submittedName>
        <fullName evidence="4">SMP-30/gluconolactonase/LRE family protein</fullName>
    </submittedName>
</protein>
<comment type="similarity">
    <text evidence="1">Belongs to the SMP-30/CGR1 family.</text>
</comment>
<evidence type="ECO:0000313" key="5">
    <source>
        <dbReference type="Proteomes" id="UP001183176"/>
    </source>
</evidence>
<evidence type="ECO:0000256" key="1">
    <source>
        <dbReference type="ARBA" id="ARBA00008853"/>
    </source>
</evidence>
<name>A0ABU2JH56_9ACTN</name>
<reference evidence="5" key="1">
    <citation type="submission" date="2023-07" db="EMBL/GenBank/DDBJ databases">
        <title>30 novel species of actinomycetes from the DSMZ collection.</title>
        <authorList>
            <person name="Nouioui I."/>
        </authorList>
    </citation>
    <scope>NUCLEOTIDE SEQUENCE [LARGE SCALE GENOMIC DNA]</scope>
    <source>
        <strain evidence="5">DSM 44399</strain>
    </source>
</reference>
<dbReference type="PANTHER" id="PTHR47572:SF4">
    <property type="entry name" value="LACTONASE DRP35"/>
    <property type="match status" value="1"/>
</dbReference>
<dbReference type="InterPro" id="IPR051262">
    <property type="entry name" value="SMP-30/CGR1_Lactonase"/>
</dbReference>
<dbReference type="InterPro" id="IPR013658">
    <property type="entry name" value="SGL"/>
</dbReference>
<dbReference type="Gene3D" id="2.120.10.30">
    <property type="entry name" value="TolB, C-terminal domain"/>
    <property type="match status" value="1"/>
</dbReference>
<keyword evidence="2" id="KW-0378">Hydrolase</keyword>
<dbReference type="EMBL" id="JAVREH010000067">
    <property type="protein sequence ID" value="MDT0264058.1"/>
    <property type="molecule type" value="Genomic_DNA"/>
</dbReference>
<gene>
    <name evidence="4" type="ORF">RM423_22045</name>
</gene>
<accession>A0ABU2JH56</accession>
<evidence type="ECO:0000256" key="2">
    <source>
        <dbReference type="ARBA" id="ARBA00022801"/>
    </source>
</evidence>
<proteinExistence type="inferred from homology"/>
<dbReference type="Pfam" id="PF08450">
    <property type="entry name" value="SGL"/>
    <property type="match status" value="1"/>
</dbReference>
<comment type="caution">
    <text evidence="4">The sequence shown here is derived from an EMBL/GenBank/DDBJ whole genome shotgun (WGS) entry which is preliminary data.</text>
</comment>
<sequence>MTRPELVTHDAVYPESPRWYDGELWFSDVHAYAVKAVDTAGTVRTVVDVPGRPAGLGFLPDGSLLIAGALDRRLWRWDGTSLQMLADLSPMVHGLLNDMVVDARGRAYVGDTGFNLMAGEPPRAGAVITVDTGGDMTPVVAASGVQFPNGAALDEPSHTLWLSETTARRVTRFRIGSDGRLSEARTVIDLPGLCDGLCVDHDGNVWVALLEAGEFWHVAPDGAVLQVLPADGRLAVACVLGGPDRRDLYLCSAATTMAELAQGSSRGLIHRLRVDTAGAGRP</sequence>
<dbReference type="PRINTS" id="PR01790">
    <property type="entry name" value="SMP30FAMILY"/>
</dbReference>
<dbReference type="SUPFAM" id="SSF63829">
    <property type="entry name" value="Calcium-dependent phosphotriesterase"/>
    <property type="match status" value="1"/>
</dbReference>
<dbReference type="InterPro" id="IPR005511">
    <property type="entry name" value="SMP-30"/>
</dbReference>
<keyword evidence="5" id="KW-1185">Reference proteome</keyword>
<evidence type="ECO:0000259" key="3">
    <source>
        <dbReference type="Pfam" id="PF08450"/>
    </source>
</evidence>
<dbReference type="PANTHER" id="PTHR47572">
    <property type="entry name" value="LIPOPROTEIN-RELATED"/>
    <property type="match status" value="1"/>
</dbReference>
<dbReference type="InterPro" id="IPR011042">
    <property type="entry name" value="6-blade_b-propeller_TolB-like"/>
</dbReference>
<dbReference type="RefSeq" id="WP_311425201.1">
    <property type="nucleotide sequence ID" value="NZ_JAVREH010000067.1"/>
</dbReference>
<dbReference type="Proteomes" id="UP001183176">
    <property type="component" value="Unassembled WGS sequence"/>
</dbReference>
<evidence type="ECO:0000313" key="4">
    <source>
        <dbReference type="EMBL" id="MDT0264058.1"/>
    </source>
</evidence>
<feature type="domain" description="SMP-30/Gluconolactonase/LRE-like region" evidence="3">
    <location>
        <begin position="14"/>
        <end position="253"/>
    </location>
</feature>